<accession>A0A6I4IUS2</accession>
<gene>
    <name evidence="2" type="ORF">GOQ30_16005</name>
</gene>
<dbReference type="AlphaFoldDB" id="A0A6I4IUS2"/>
<dbReference type="Proteomes" id="UP000431264">
    <property type="component" value="Unassembled WGS sequence"/>
</dbReference>
<name>A0A6I4IUS2_9FLAO</name>
<reference evidence="3" key="1">
    <citation type="submission" date="2019-05" db="EMBL/GenBank/DDBJ databases">
        <title>Flavobacterium profundi sp. nov., isolated from a deep-sea seamount.</title>
        <authorList>
            <person name="Zhang D.-C."/>
        </authorList>
    </citation>
    <scope>NUCLEOTIDE SEQUENCE [LARGE SCALE GENOMIC DNA]</scope>
    <source>
        <strain evidence="3">TP390</strain>
    </source>
</reference>
<keyword evidence="1" id="KW-0175">Coiled coil</keyword>
<dbReference type="EMBL" id="WQLW01000014">
    <property type="protein sequence ID" value="MVO10679.1"/>
    <property type="molecule type" value="Genomic_DNA"/>
</dbReference>
<sequence>MNKDYKIAFIILFIIGSLLFARERTMIANSIEAHENYLKEENDKKNEINNLLQANTKKIENIDSKVNSYLDQFKKIELKTFENKDIDSLSNYFLEVIIAKSLDSTEAVNDKDNFILNKLTKKNTLVVFKDEIEVDEKFNLLNNFEGALNGNYEFKNKLNSQTDLNSNFLKESLTKCQSIQYIVIAKEAIVYKPKVISSKNFESGIIAIYYEIYDLESGDKLHDSYVYAENSENIPTFTFGNNSGLTNSILERNLKTNGTKAIVSLYDAENQ</sequence>
<protein>
    <submittedName>
        <fullName evidence="2">Uncharacterized protein</fullName>
    </submittedName>
</protein>
<keyword evidence="3" id="KW-1185">Reference proteome</keyword>
<organism evidence="2 3">
    <name type="scientific">Flavobacterium profundi</name>
    <dbReference type="NCBI Taxonomy" id="1774945"/>
    <lineage>
        <taxon>Bacteria</taxon>
        <taxon>Pseudomonadati</taxon>
        <taxon>Bacteroidota</taxon>
        <taxon>Flavobacteriia</taxon>
        <taxon>Flavobacteriales</taxon>
        <taxon>Flavobacteriaceae</taxon>
        <taxon>Flavobacterium</taxon>
    </lineage>
</organism>
<dbReference type="RefSeq" id="WP_140999103.1">
    <property type="nucleotide sequence ID" value="NZ_VDCZ01000014.1"/>
</dbReference>
<feature type="coiled-coil region" evidence="1">
    <location>
        <begin position="31"/>
        <end position="58"/>
    </location>
</feature>
<evidence type="ECO:0000313" key="2">
    <source>
        <dbReference type="EMBL" id="MVO10679.1"/>
    </source>
</evidence>
<proteinExistence type="predicted"/>
<comment type="caution">
    <text evidence="2">The sequence shown here is derived from an EMBL/GenBank/DDBJ whole genome shotgun (WGS) entry which is preliminary data.</text>
</comment>
<evidence type="ECO:0000256" key="1">
    <source>
        <dbReference type="SAM" id="Coils"/>
    </source>
</evidence>
<evidence type="ECO:0000313" key="3">
    <source>
        <dbReference type="Proteomes" id="UP000431264"/>
    </source>
</evidence>